<dbReference type="AlphaFoldDB" id="A0A319BL05"/>
<evidence type="ECO:0000313" key="2">
    <source>
        <dbReference type="Proteomes" id="UP000248405"/>
    </source>
</evidence>
<dbReference type="Proteomes" id="UP000248405">
    <property type="component" value="Unassembled WGS sequence"/>
</dbReference>
<organism evidence="1 2">
    <name type="scientific">Aspergillus vadensis (strain CBS 113365 / IMI 142717 / IBT 24658)</name>
    <dbReference type="NCBI Taxonomy" id="1448311"/>
    <lineage>
        <taxon>Eukaryota</taxon>
        <taxon>Fungi</taxon>
        <taxon>Dikarya</taxon>
        <taxon>Ascomycota</taxon>
        <taxon>Pezizomycotina</taxon>
        <taxon>Eurotiomycetes</taxon>
        <taxon>Eurotiomycetidae</taxon>
        <taxon>Eurotiales</taxon>
        <taxon>Aspergillaceae</taxon>
        <taxon>Aspergillus</taxon>
        <taxon>Aspergillus subgen. Circumdati</taxon>
    </lineage>
</organism>
<reference evidence="1" key="1">
    <citation type="submission" date="2016-12" db="EMBL/GenBank/DDBJ databases">
        <title>The genomes of Aspergillus section Nigri reveals drivers in fungal speciation.</title>
        <authorList>
            <consortium name="DOE Joint Genome Institute"/>
            <person name="Vesth T.C."/>
            <person name="Nybo J."/>
            <person name="Theobald S."/>
            <person name="Brandl J."/>
            <person name="Frisvad J.C."/>
            <person name="Nielsen K.F."/>
            <person name="Lyhne E.K."/>
            <person name="Kogle M.E."/>
            <person name="Kuo A."/>
            <person name="Riley R."/>
            <person name="Clum A."/>
            <person name="Nolan M."/>
            <person name="Lipzen A."/>
            <person name="Salamov A."/>
            <person name="Henrissat B."/>
            <person name="Wiebenga A."/>
            <person name="De Vries R.P."/>
            <person name="Grigoriev I.V."/>
            <person name="Mortensen U.H."/>
            <person name="Andersen M.R."/>
            <person name="Baker S.E."/>
        </authorList>
    </citation>
    <scope>NUCLEOTIDE SEQUENCE [LARGE SCALE GENOMIC DNA]</scope>
    <source>
        <strain evidence="1">CBS 113365</strain>
    </source>
</reference>
<gene>
    <name evidence="1" type="ORF">BO88DRAFT_419858</name>
</gene>
<dbReference type="OrthoDB" id="3439933at2759"/>
<dbReference type="EMBL" id="KZ821647">
    <property type="protein sequence ID" value="PYH63988.1"/>
    <property type="molecule type" value="Genomic_DNA"/>
</dbReference>
<accession>A0A319BL05</accession>
<name>A0A319BL05_ASPVC</name>
<sequence>MLDGTSSSADSGTGPDIFKTAVIDILITEVQSIPGNNHYVLLLEYRDAMERIFQIINKDLSQHFPMSTVFDFENFTNNNLQDILNLKLKQLSFNTITETNNTGEVDILLDKAKLHHQQQLSARKTKNIDILELLDFNPDFDREQNAVANYCEQLVTQLENYQNIARNIKQLGLDSREKIPFNFLFRGPPGMHIFSHSSGIESALADRDLGSSKTSTTCCIEQVFYDMDILRTPEVVECSSSDLVI</sequence>
<dbReference type="InterPro" id="IPR027417">
    <property type="entry name" value="P-loop_NTPase"/>
</dbReference>
<dbReference type="Gene3D" id="3.40.50.300">
    <property type="entry name" value="P-loop containing nucleotide triphosphate hydrolases"/>
    <property type="match status" value="1"/>
</dbReference>
<dbReference type="RefSeq" id="XP_025557782.1">
    <property type="nucleotide sequence ID" value="XM_025708413.1"/>
</dbReference>
<protein>
    <submittedName>
        <fullName evidence="1">Uncharacterized protein</fullName>
    </submittedName>
</protein>
<dbReference type="GeneID" id="37213005"/>
<keyword evidence="2" id="KW-1185">Reference proteome</keyword>
<proteinExistence type="predicted"/>
<evidence type="ECO:0000313" key="1">
    <source>
        <dbReference type="EMBL" id="PYH63988.1"/>
    </source>
</evidence>